<dbReference type="Pfam" id="PF19783">
    <property type="entry name" value="DUF6268"/>
    <property type="match status" value="1"/>
</dbReference>
<evidence type="ECO:0000313" key="4">
    <source>
        <dbReference type="Proteomes" id="UP000276282"/>
    </source>
</evidence>
<accession>A0A495P6P7</accession>
<sequence>MKILKSILFLLCIGSTTIMHGQATDLARVEYTNFPQSNSDNSFSRFKTFFKFPIKLNDSGAYFIPGVQYENVNFQYKDSAPFSTENLEHLQSYAISLGYTYKMSEDWRFGIEAEVNATSNFETKELQSEDVEYTGSIYFIKSRNEEEINKPWRLILGLRYSTSTSLNFPLPIVNYYRKFDPNWSFTLGVPKTNLRYYLGEKSTFQAFVTVDGYYANIQDRININPITSLDKKPAQNISMTTVLSGIGYEWRFSKYFSFYIYGGHSLINTIRLRDENEDRVYTINDTNSLYGRTGLKFSIL</sequence>
<comment type="caution">
    <text evidence="3">The sequence shown here is derived from an EMBL/GenBank/DDBJ whole genome shotgun (WGS) entry which is preliminary data.</text>
</comment>
<keyword evidence="1" id="KW-0732">Signal</keyword>
<reference evidence="3 4" key="1">
    <citation type="submission" date="2018-10" db="EMBL/GenBank/DDBJ databases">
        <title>Genomic Encyclopedia of Archaeal and Bacterial Type Strains, Phase II (KMG-II): from individual species to whole genera.</title>
        <authorList>
            <person name="Goeker M."/>
        </authorList>
    </citation>
    <scope>NUCLEOTIDE SEQUENCE [LARGE SCALE GENOMIC DNA]</scope>
    <source>
        <strain evidence="3 4">DSM 19839</strain>
    </source>
</reference>
<evidence type="ECO:0000259" key="2">
    <source>
        <dbReference type="Pfam" id="PF19783"/>
    </source>
</evidence>
<dbReference type="AlphaFoldDB" id="A0A495P6P7"/>
<proteinExistence type="predicted"/>
<protein>
    <recommendedName>
        <fullName evidence="2">DUF6268 domain-containing protein</fullName>
    </recommendedName>
</protein>
<feature type="domain" description="DUF6268" evidence="2">
    <location>
        <begin position="36"/>
        <end position="297"/>
    </location>
</feature>
<dbReference type="InterPro" id="IPR046235">
    <property type="entry name" value="DUF6268"/>
</dbReference>
<feature type="signal peptide" evidence="1">
    <location>
        <begin position="1"/>
        <end position="21"/>
    </location>
</feature>
<feature type="chain" id="PRO_5019858673" description="DUF6268 domain-containing protein" evidence="1">
    <location>
        <begin position="22"/>
        <end position="300"/>
    </location>
</feature>
<name>A0A495P6P7_9FLAO</name>
<gene>
    <name evidence="3" type="ORF">BC962_2763</name>
</gene>
<keyword evidence="4" id="KW-1185">Reference proteome</keyword>
<dbReference type="Proteomes" id="UP000276282">
    <property type="component" value="Unassembled WGS sequence"/>
</dbReference>
<evidence type="ECO:0000313" key="3">
    <source>
        <dbReference type="EMBL" id="RKS45088.1"/>
    </source>
</evidence>
<organism evidence="3 4">
    <name type="scientific">Gillisia mitskevichiae</name>
    <dbReference type="NCBI Taxonomy" id="270921"/>
    <lineage>
        <taxon>Bacteria</taxon>
        <taxon>Pseudomonadati</taxon>
        <taxon>Bacteroidota</taxon>
        <taxon>Flavobacteriia</taxon>
        <taxon>Flavobacteriales</taxon>
        <taxon>Flavobacteriaceae</taxon>
        <taxon>Gillisia</taxon>
    </lineage>
</organism>
<dbReference type="EMBL" id="RBLG01000004">
    <property type="protein sequence ID" value="RKS45088.1"/>
    <property type="molecule type" value="Genomic_DNA"/>
</dbReference>
<evidence type="ECO:0000256" key="1">
    <source>
        <dbReference type="SAM" id="SignalP"/>
    </source>
</evidence>